<name>A0ABT8L6U2_9BACT</name>
<comment type="caution">
    <text evidence="2">The sequence shown here is derived from an EMBL/GenBank/DDBJ whole genome shotgun (WGS) entry which is preliminary data.</text>
</comment>
<evidence type="ECO:0000313" key="2">
    <source>
        <dbReference type="EMBL" id="MDN5213480.1"/>
    </source>
</evidence>
<dbReference type="Pfam" id="PF06283">
    <property type="entry name" value="ThuA"/>
    <property type="match status" value="1"/>
</dbReference>
<gene>
    <name evidence="2" type="ORF">QQ020_15525</name>
</gene>
<dbReference type="Gene3D" id="3.40.50.880">
    <property type="match status" value="1"/>
</dbReference>
<dbReference type="EMBL" id="JAUJEB010000003">
    <property type="protein sequence ID" value="MDN5213480.1"/>
    <property type="molecule type" value="Genomic_DNA"/>
</dbReference>
<dbReference type="InterPro" id="IPR029062">
    <property type="entry name" value="Class_I_gatase-like"/>
</dbReference>
<dbReference type="Proteomes" id="UP001172083">
    <property type="component" value="Unassembled WGS sequence"/>
</dbReference>
<protein>
    <submittedName>
        <fullName evidence="2">ThuA domain-containing protein</fullName>
    </submittedName>
</protein>
<dbReference type="RefSeq" id="WP_346758818.1">
    <property type="nucleotide sequence ID" value="NZ_JAUJEB010000003.1"/>
</dbReference>
<feature type="domain" description="ThuA-like" evidence="1">
    <location>
        <begin position="53"/>
        <end position="284"/>
    </location>
</feature>
<sequence>MKKLIKVLLISILGLLLTAGIVLGVFIYKVTYGFPIYESDPPELPSEMADFSILLFNKTNGFRHGEAIEASTQALQEMARQGGWTIFTTENGAVFNTAQLRKFDMVIWNNVTGRVLKEDQKAAFKSYMENGGGFLGIHGAGDNSHHWEWYEKTLLGANFSHHTMNPQFQEATMHLQCDSTANFQCNGLGAVWQRSDEWYAFFENPASNGFEILYTVDENTFNPSGYIKFLAEDKDFGMGTSHPIVWYKELPGGGRTFYSALGHSAAHYKENQHLDMLKKAVLWVGNR</sequence>
<accession>A0ABT8L6U2</accession>
<evidence type="ECO:0000313" key="3">
    <source>
        <dbReference type="Proteomes" id="UP001172083"/>
    </source>
</evidence>
<keyword evidence="3" id="KW-1185">Reference proteome</keyword>
<proteinExistence type="predicted"/>
<evidence type="ECO:0000259" key="1">
    <source>
        <dbReference type="Pfam" id="PF06283"/>
    </source>
</evidence>
<dbReference type="SUPFAM" id="SSF52317">
    <property type="entry name" value="Class I glutamine amidotransferase-like"/>
    <property type="match status" value="1"/>
</dbReference>
<reference evidence="2" key="1">
    <citation type="submission" date="2023-06" db="EMBL/GenBank/DDBJ databases">
        <title>Genomic of Agaribacillus aureum.</title>
        <authorList>
            <person name="Wang G."/>
        </authorList>
    </citation>
    <scope>NUCLEOTIDE SEQUENCE</scope>
    <source>
        <strain evidence="2">BMA12</strain>
    </source>
</reference>
<dbReference type="PANTHER" id="PTHR40469">
    <property type="entry name" value="SECRETED GLYCOSYL HYDROLASE"/>
    <property type="match status" value="1"/>
</dbReference>
<dbReference type="PANTHER" id="PTHR40469:SF2">
    <property type="entry name" value="GALACTOSE-BINDING DOMAIN-LIKE SUPERFAMILY PROTEIN"/>
    <property type="match status" value="1"/>
</dbReference>
<dbReference type="InterPro" id="IPR029010">
    <property type="entry name" value="ThuA-like"/>
</dbReference>
<organism evidence="2 3">
    <name type="scientific">Agaribacillus aureus</name>
    <dbReference type="NCBI Taxonomy" id="3051825"/>
    <lineage>
        <taxon>Bacteria</taxon>
        <taxon>Pseudomonadati</taxon>
        <taxon>Bacteroidota</taxon>
        <taxon>Cytophagia</taxon>
        <taxon>Cytophagales</taxon>
        <taxon>Splendidivirgaceae</taxon>
        <taxon>Agaribacillus</taxon>
    </lineage>
</organism>